<sequence>MPQRLTLSKTHWCSRWPSCVSTILKPSEMTLETILTR</sequence>
<dbReference type="AlphaFoldDB" id="A0A0E9RDQ2"/>
<accession>A0A0E9RDQ2</accession>
<name>A0A0E9RDQ2_ANGAN</name>
<organism evidence="1">
    <name type="scientific">Anguilla anguilla</name>
    <name type="common">European freshwater eel</name>
    <name type="synonym">Muraena anguilla</name>
    <dbReference type="NCBI Taxonomy" id="7936"/>
    <lineage>
        <taxon>Eukaryota</taxon>
        <taxon>Metazoa</taxon>
        <taxon>Chordata</taxon>
        <taxon>Craniata</taxon>
        <taxon>Vertebrata</taxon>
        <taxon>Euteleostomi</taxon>
        <taxon>Actinopterygii</taxon>
        <taxon>Neopterygii</taxon>
        <taxon>Teleostei</taxon>
        <taxon>Anguilliformes</taxon>
        <taxon>Anguillidae</taxon>
        <taxon>Anguilla</taxon>
    </lineage>
</organism>
<reference evidence="1" key="2">
    <citation type="journal article" date="2015" name="Fish Shellfish Immunol.">
        <title>Early steps in the European eel (Anguilla anguilla)-Vibrio vulnificus interaction in the gills: Role of the RtxA13 toxin.</title>
        <authorList>
            <person name="Callol A."/>
            <person name="Pajuelo D."/>
            <person name="Ebbesson L."/>
            <person name="Teles M."/>
            <person name="MacKenzie S."/>
            <person name="Amaro C."/>
        </authorList>
    </citation>
    <scope>NUCLEOTIDE SEQUENCE</scope>
</reference>
<protein>
    <submittedName>
        <fullName evidence="1">Uncharacterized protein</fullName>
    </submittedName>
</protein>
<evidence type="ECO:0000313" key="1">
    <source>
        <dbReference type="EMBL" id="JAH26620.1"/>
    </source>
</evidence>
<reference evidence="1" key="1">
    <citation type="submission" date="2014-11" db="EMBL/GenBank/DDBJ databases">
        <authorList>
            <person name="Amaro Gonzalez C."/>
        </authorList>
    </citation>
    <scope>NUCLEOTIDE SEQUENCE</scope>
</reference>
<dbReference type="EMBL" id="GBXM01081957">
    <property type="protein sequence ID" value="JAH26620.1"/>
    <property type="molecule type" value="Transcribed_RNA"/>
</dbReference>
<proteinExistence type="predicted"/>